<dbReference type="Gene3D" id="1.10.238.10">
    <property type="entry name" value="EF-hand"/>
    <property type="match status" value="1"/>
</dbReference>
<feature type="compositionally biased region" description="Basic residues" evidence="1">
    <location>
        <begin position="65"/>
        <end position="74"/>
    </location>
</feature>
<dbReference type="EMBL" id="CP045909">
    <property type="protein sequence ID" value="QQP32536.1"/>
    <property type="molecule type" value="Genomic_DNA"/>
</dbReference>
<feature type="domain" description="EF-hand" evidence="2">
    <location>
        <begin position="1"/>
        <end position="28"/>
    </location>
</feature>
<evidence type="ECO:0000313" key="4">
    <source>
        <dbReference type="Proteomes" id="UP000595437"/>
    </source>
</evidence>
<feature type="region of interest" description="Disordered" evidence="1">
    <location>
        <begin position="43"/>
        <end position="74"/>
    </location>
</feature>
<dbReference type="PROSITE" id="PS50222">
    <property type="entry name" value="EF_HAND_2"/>
    <property type="match status" value="1"/>
</dbReference>
<name>A0A7T8GMP1_CALRO</name>
<evidence type="ECO:0000259" key="2">
    <source>
        <dbReference type="PROSITE" id="PS50222"/>
    </source>
</evidence>
<dbReference type="Proteomes" id="UP000595437">
    <property type="component" value="Chromosome 20"/>
</dbReference>
<dbReference type="AlphaFoldDB" id="A0A7T8GMP1"/>
<keyword evidence="4" id="KW-1185">Reference proteome</keyword>
<dbReference type="GO" id="GO:0005509">
    <property type="term" value="F:calcium ion binding"/>
    <property type="evidence" value="ECO:0007669"/>
    <property type="project" value="InterPro"/>
</dbReference>
<evidence type="ECO:0000313" key="3">
    <source>
        <dbReference type="EMBL" id="QQP32536.1"/>
    </source>
</evidence>
<dbReference type="OrthoDB" id="6365580at2759"/>
<feature type="compositionally biased region" description="Low complexity" evidence="1">
    <location>
        <begin position="51"/>
        <end position="64"/>
    </location>
</feature>
<evidence type="ECO:0000256" key="1">
    <source>
        <dbReference type="SAM" id="MobiDB-lite"/>
    </source>
</evidence>
<gene>
    <name evidence="3" type="ORF">FKW44_024874</name>
</gene>
<proteinExistence type="predicted"/>
<protein>
    <recommendedName>
        <fullName evidence="2">EF-hand domain-containing protein</fullName>
    </recommendedName>
</protein>
<sequence>MFNIVDKDNDSRISFQEFLDTIVLFSKGRTDDKLRIIFDMCDDDKTDSSTRKSSLSCSTPSWTSLRRRSSRKRT</sequence>
<dbReference type="InterPro" id="IPR011992">
    <property type="entry name" value="EF-hand-dom_pair"/>
</dbReference>
<dbReference type="InterPro" id="IPR002048">
    <property type="entry name" value="EF_hand_dom"/>
</dbReference>
<reference evidence="4" key="1">
    <citation type="submission" date="2021-01" db="EMBL/GenBank/DDBJ databases">
        <title>Caligus Genome Assembly.</title>
        <authorList>
            <person name="Gallardo-Escarate C."/>
        </authorList>
    </citation>
    <scope>NUCLEOTIDE SEQUENCE [LARGE SCALE GENOMIC DNA]</scope>
</reference>
<accession>A0A7T8GMP1</accession>
<dbReference type="SUPFAM" id="SSF47473">
    <property type="entry name" value="EF-hand"/>
    <property type="match status" value="1"/>
</dbReference>
<organism evidence="3 4">
    <name type="scientific">Caligus rogercresseyi</name>
    <name type="common">Sea louse</name>
    <dbReference type="NCBI Taxonomy" id="217165"/>
    <lineage>
        <taxon>Eukaryota</taxon>
        <taxon>Metazoa</taxon>
        <taxon>Ecdysozoa</taxon>
        <taxon>Arthropoda</taxon>
        <taxon>Crustacea</taxon>
        <taxon>Multicrustacea</taxon>
        <taxon>Hexanauplia</taxon>
        <taxon>Copepoda</taxon>
        <taxon>Siphonostomatoida</taxon>
        <taxon>Caligidae</taxon>
        <taxon>Caligus</taxon>
    </lineage>
</organism>